<protein>
    <submittedName>
        <fullName evidence="2">Uncharacterized protein</fullName>
    </submittedName>
</protein>
<comment type="caution">
    <text evidence="2">The sequence shown here is derived from an EMBL/GenBank/DDBJ whole genome shotgun (WGS) entry which is preliminary data.</text>
</comment>
<keyword evidence="3" id="KW-1185">Reference proteome</keyword>
<gene>
    <name evidence="2" type="ORF">EYF80_006745</name>
</gene>
<sequence length="110" mass="11550">MPHSLAFFSCQPLQRPGSLKRNAPTGSSPPCRHGKTTTAQPEQVDTRWNHAGSEASGRKMINGPPADVNARLRAHAAGAAGPPSFGYSVIQTKVSPLLASSQRGCCDISL</sequence>
<reference evidence="2 3" key="1">
    <citation type="submission" date="2019-03" db="EMBL/GenBank/DDBJ databases">
        <title>First draft genome of Liparis tanakae, snailfish: a comprehensive survey of snailfish specific genes.</title>
        <authorList>
            <person name="Kim W."/>
            <person name="Song I."/>
            <person name="Jeong J.-H."/>
            <person name="Kim D."/>
            <person name="Kim S."/>
            <person name="Ryu S."/>
            <person name="Song J.Y."/>
            <person name="Lee S.K."/>
        </authorList>
    </citation>
    <scope>NUCLEOTIDE SEQUENCE [LARGE SCALE GENOMIC DNA]</scope>
    <source>
        <tissue evidence="2">Muscle</tissue>
    </source>
</reference>
<feature type="region of interest" description="Disordered" evidence="1">
    <location>
        <begin position="12"/>
        <end position="66"/>
    </location>
</feature>
<organism evidence="2 3">
    <name type="scientific">Liparis tanakae</name>
    <name type="common">Tanaka's snailfish</name>
    <dbReference type="NCBI Taxonomy" id="230148"/>
    <lineage>
        <taxon>Eukaryota</taxon>
        <taxon>Metazoa</taxon>
        <taxon>Chordata</taxon>
        <taxon>Craniata</taxon>
        <taxon>Vertebrata</taxon>
        <taxon>Euteleostomi</taxon>
        <taxon>Actinopterygii</taxon>
        <taxon>Neopterygii</taxon>
        <taxon>Teleostei</taxon>
        <taxon>Neoteleostei</taxon>
        <taxon>Acanthomorphata</taxon>
        <taxon>Eupercaria</taxon>
        <taxon>Perciformes</taxon>
        <taxon>Cottioidei</taxon>
        <taxon>Cottales</taxon>
        <taxon>Liparidae</taxon>
        <taxon>Liparis</taxon>
    </lineage>
</organism>
<proteinExistence type="predicted"/>
<name>A0A4Z2J0E2_9TELE</name>
<dbReference type="EMBL" id="SRLO01000035">
    <property type="protein sequence ID" value="TNN83138.1"/>
    <property type="molecule type" value="Genomic_DNA"/>
</dbReference>
<evidence type="ECO:0000313" key="2">
    <source>
        <dbReference type="EMBL" id="TNN83138.1"/>
    </source>
</evidence>
<evidence type="ECO:0000256" key="1">
    <source>
        <dbReference type="SAM" id="MobiDB-lite"/>
    </source>
</evidence>
<dbReference type="Proteomes" id="UP000314294">
    <property type="component" value="Unassembled WGS sequence"/>
</dbReference>
<dbReference type="AlphaFoldDB" id="A0A4Z2J0E2"/>
<accession>A0A4Z2J0E2</accession>
<evidence type="ECO:0000313" key="3">
    <source>
        <dbReference type="Proteomes" id="UP000314294"/>
    </source>
</evidence>